<gene>
    <name evidence="11" type="primary">dltB</name>
    <name evidence="11" type="ORF">ESZ47_06730</name>
</gene>
<comment type="pathway">
    <text evidence="9">Cell wall biogenesis; lipoteichoic acid biosynthesis.</text>
</comment>
<dbReference type="Proteomes" id="UP000442244">
    <property type="component" value="Unassembled WGS sequence"/>
</dbReference>
<evidence type="ECO:0000256" key="10">
    <source>
        <dbReference type="SAM" id="Phobius"/>
    </source>
</evidence>
<evidence type="ECO:0000256" key="7">
    <source>
        <dbReference type="ARBA" id="ARBA00023136"/>
    </source>
</evidence>
<evidence type="ECO:0000256" key="6">
    <source>
        <dbReference type="ARBA" id="ARBA00022989"/>
    </source>
</evidence>
<feature type="transmembrane region" description="Helical" evidence="10">
    <location>
        <begin position="316"/>
        <end position="334"/>
    </location>
</feature>
<sequence>MLNLQPYADPQYFIILLLALIPLAVGLYFGKRFAWYEVVVSLVFIFLMFDGEKYHEGIALIIYMIWQWLLVWSYTLYRKRNNQTWIFYSATILAILPLVLIKVAPVADWAKVSSLLGFMGISYLTFRSVGMVMEIRDGSIQAFNPWNFLRFMLFMPTISSGPIDRYRRFVKDIESAPERDKYIEMLGKAVKYFFLGFLYKFIISHVLGTLLMPNVEKLAILSAHVHGGWSWWIIAYMYIYGLNLFFDFAGYSLFAVATGYVMGIEVPMNFNMPFLSKNLKDFWNRWHMTLSFWFRDFVFMRLVFLMMKKKWFKSRVTTSNIAYIINMLVMGFWHGLKWYYIAYGLFHGIGLVVNDMWLRYKKKHKLPHNKFTNALAIIITFNVVMVSFLLFSGILDKIWFHSFR</sequence>
<evidence type="ECO:0000256" key="9">
    <source>
        <dbReference type="PIRNR" id="PIRNR016636"/>
    </source>
</evidence>
<dbReference type="InterPro" id="IPR024194">
    <property type="entry name" value="Ac/AlaTfrase_AlgI/DltB"/>
</dbReference>
<feature type="transmembrane region" description="Helical" evidence="10">
    <location>
        <begin position="372"/>
        <end position="395"/>
    </location>
</feature>
<dbReference type="PANTHER" id="PTHR13285:SF23">
    <property type="entry name" value="TEICHOIC ACID D-ALANYLTRANSFERASE"/>
    <property type="match status" value="1"/>
</dbReference>
<evidence type="ECO:0000256" key="1">
    <source>
        <dbReference type="ARBA" id="ARBA00004651"/>
    </source>
</evidence>
<feature type="transmembrane region" description="Helical" evidence="10">
    <location>
        <begin position="286"/>
        <end position="304"/>
    </location>
</feature>
<dbReference type="PIRSF" id="PIRSF016636">
    <property type="entry name" value="AlgI_DltB"/>
    <property type="match status" value="1"/>
</dbReference>
<evidence type="ECO:0000256" key="5">
    <source>
        <dbReference type="ARBA" id="ARBA00022692"/>
    </source>
</evidence>
<comment type="subcellular location">
    <subcellularLocation>
        <location evidence="1">Cell membrane</location>
        <topology evidence="1">Multi-pass membrane protein</topology>
    </subcellularLocation>
</comment>
<feature type="transmembrane region" description="Helical" evidence="10">
    <location>
        <begin position="57"/>
        <end position="77"/>
    </location>
</feature>
<dbReference type="NCBIfam" id="TIGR04091">
    <property type="entry name" value="LTA_dltB"/>
    <property type="match status" value="1"/>
</dbReference>
<dbReference type="OrthoDB" id="9805788at2"/>
<name>A0A652NEB1_9LACO</name>
<comment type="function">
    <text evidence="9">O-acyltransferase that catalyzes D-alanylation of both teichoic acid and lipoteichoic acid (LTA). D-alanylation of LTA plays an important role in modulating the properties of the cell wall in Gram-positive bacteria, influencing the net charge of the cell wall. Catalyzes D-alanylation from DltC carrier protein.</text>
</comment>
<keyword evidence="8 9" id="KW-0012">Acyltransferase</keyword>
<feature type="transmembrane region" description="Helical" evidence="10">
    <location>
        <begin position="109"/>
        <end position="126"/>
    </location>
</feature>
<dbReference type="GO" id="GO:0070395">
    <property type="term" value="P:lipoteichoic acid biosynthetic process"/>
    <property type="evidence" value="ECO:0007669"/>
    <property type="project" value="UniProtKB-UniRule"/>
</dbReference>
<keyword evidence="4 9" id="KW-0808">Transferase</keyword>
<feature type="transmembrane region" description="Helical" evidence="10">
    <location>
        <begin position="12"/>
        <end position="29"/>
    </location>
</feature>
<dbReference type="InterPro" id="IPR051085">
    <property type="entry name" value="MB_O-acyltransferase"/>
</dbReference>
<keyword evidence="5 10" id="KW-0812">Transmembrane</keyword>
<feature type="transmembrane region" description="Helical" evidence="10">
    <location>
        <begin position="84"/>
        <end position="103"/>
    </location>
</feature>
<keyword evidence="12" id="KW-1185">Reference proteome</keyword>
<evidence type="ECO:0000256" key="4">
    <source>
        <dbReference type="ARBA" id="ARBA00022679"/>
    </source>
</evidence>
<evidence type="ECO:0000313" key="11">
    <source>
        <dbReference type="EMBL" id="TYC46536.1"/>
    </source>
</evidence>
<protein>
    <recommendedName>
        <fullName evidence="9">Teichoic acid D-alanyltransferase</fullName>
        <ecNumber evidence="9">2.3.1.-</ecNumber>
    </recommendedName>
</protein>
<evidence type="ECO:0000256" key="3">
    <source>
        <dbReference type="ARBA" id="ARBA00022475"/>
    </source>
</evidence>
<keyword evidence="7 9" id="KW-0472">Membrane</keyword>
<accession>A0A652NEB1</accession>
<reference evidence="11 12" key="1">
    <citation type="submission" date="2019-01" db="EMBL/GenBank/DDBJ databases">
        <title>Leuconostoc litchii sp. nov., a novel lactic acid bacterium isolated from lychee.</title>
        <authorList>
            <person name="Wang L.-T."/>
        </authorList>
    </citation>
    <scope>NUCLEOTIDE SEQUENCE [LARGE SCALE GENOMIC DNA]</scope>
    <source>
        <strain evidence="11 12">MB7</strain>
    </source>
</reference>
<evidence type="ECO:0000313" key="12">
    <source>
        <dbReference type="Proteomes" id="UP000442244"/>
    </source>
</evidence>
<feature type="transmembrane region" description="Helical" evidence="10">
    <location>
        <begin position="34"/>
        <end position="51"/>
    </location>
</feature>
<dbReference type="AlphaFoldDB" id="A0A652NEB1"/>
<dbReference type="RefSeq" id="WP_148605950.1">
    <property type="nucleotide sequence ID" value="NZ_BSUV01000001.1"/>
</dbReference>
<feature type="transmembrane region" description="Helical" evidence="10">
    <location>
        <begin position="340"/>
        <end position="360"/>
    </location>
</feature>
<feature type="transmembrane region" description="Helical" evidence="10">
    <location>
        <begin position="248"/>
        <end position="266"/>
    </location>
</feature>
<keyword evidence="3 9" id="KW-1003">Cell membrane</keyword>
<dbReference type="InterPro" id="IPR004299">
    <property type="entry name" value="MBOAT_fam"/>
</dbReference>
<proteinExistence type="inferred from homology"/>
<organism evidence="11 12">
    <name type="scientific">Leuconostoc litchii</name>
    <dbReference type="NCBI Taxonomy" id="1981069"/>
    <lineage>
        <taxon>Bacteria</taxon>
        <taxon>Bacillati</taxon>
        <taxon>Bacillota</taxon>
        <taxon>Bacilli</taxon>
        <taxon>Lactobacillales</taxon>
        <taxon>Lactobacillaceae</taxon>
        <taxon>Leuconostoc</taxon>
    </lineage>
</organism>
<evidence type="ECO:0000256" key="2">
    <source>
        <dbReference type="ARBA" id="ARBA00010323"/>
    </source>
</evidence>
<dbReference type="UniPathway" id="UPA00556"/>
<dbReference type="PANTHER" id="PTHR13285">
    <property type="entry name" value="ACYLTRANSFERASE"/>
    <property type="match status" value="1"/>
</dbReference>
<dbReference type="GO" id="GO:0016746">
    <property type="term" value="F:acyltransferase activity"/>
    <property type="evidence" value="ECO:0007669"/>
    <property type="project" value="UniProtKB-KW"/>
</dbReference>
<comment type="similarity">
    <text evidence="2 9">Belongs to the membrane-bound acyltransferase family.</text>
</comment>
<dbReference type="EC" id="2.3.1.-" evidence="9"/>
<dbReference type="Pfam" id="PF03062">
    <property type="entry name" value="MBOAT"/>
    <property type="match status" value="1"/>
</dbReference>
<dbReference type="InterPro" id="IPR024024">
    <property type="entry name" value="DltB"/>
</dbReference>
<comment type="caution">
    <text evidence="11">The sequence shown here is derived from an EMBL/GenBank/DDBJ whole genome shotgun (WGS) entry which is preliminary data.</text>
</comment>
<feature type="transmembrane region" description="Helical" evidence="10">
    <location>
        <begin position="189"/>
        <end position="212"/>
    </location>
</feature>
<evidence type="ECO:0000256" key="8">
    <source>
        <dbReference type="ARBA" id="ARBA00023315"/>
    </source>
</evidence>
<dbReference type="EMBL" id="SDGY01000002">
    <property type="protein sequence ID" value="TYC46536.1"/>
    <property type="molecule type" value="Genomic_DNA"/>
</dbReference>
<keyword evidence="6 10" id="KW-1133">Transmembrane helix</keyword>
<feature type="transmembrane region" description="Helical" evidence="10">
    <location>
        <begin position="218"/>
        <end position="241"/>
    </location>
</feature>
<dbReference type="PIRSF" id="PIRSF500216">
    <property type="entry name" value="DltB"/>
    <property type="match status" value="1"/>
</dbReference>
<dbReference type="GO" id="GO:0005886">
    <property type="term" value="C:plasma membrane"/>
    <property type="evidence" value="ECO:0007669"/>
    <property type="project" value="UniProtKB-SubCell"/>
</dbReference>